<dbReference type="EMBL" id="BNJJ01000005">
    <property type="protein sequence ID" value="GHO84151.1"/>
    <property type="molecule type" value="Genomic_DNA"/>
</dbReference>
<organism evidence="1 2">
    <name type="scientific">Dictyobacter formicarum</name>
    <dbReference type="NCBI Taxonomy" id="2778368"/>
    <lineage>
        <taxon>Bacteria</taxon>
        <taxon>Bacillati</taxon>
        <taxon>Chloroflexota</taxon>
        <taxon>Ktedonobacteria</taxon>
        <taxon>Ktedonobacterales</taxon>
        <taxon>Dictyobacteraceae</taxon>
        <taxon>Dictyobacter</taxon>
    </lineage>
</organism>
<keyword evidence="2" id="KW-1185">Reference proteome</keyword>
<accession>A0ABQ3VGA4</accession>
<dbReference type="Proteomes" id="UP000635565">
    <property type="component" value="Unassembled WGS sequence"/>
</dbReference>
<gene>
    <name evidence="1" type="ORF">KSZ_21570</name>
</gene>
<comment type="caution">
    <text evidence="1">The sequence shown here is derived from an EMBL/GenBank/DDBJ whole genome shotgun (WGS) entry which is preliminary data.</text>
</comment>
<evidence type="ECO:0000313" key="2">
    <source>
        <dbReference type="Proteomes" id="UP000635565"/>
    </source>
</evidence>
<reference evidence="1 2" key="1">
    <citation type="journal article" date="2021" name="Int. J. Syst. Evol. Microbiol.">
        <title>Reticulibacter mediterranei gen. nov., sp. nov., within the new family Reticulibacteraceae fam. nov., and Ktedonospora formicarum gen. nov., sp. nov., Ktedonobacter robiniae sp. nov., Dictyobacter formicarum sp. nov. and Dictyobacter arantiisoli sp. nov., belonging to the class Ktedonobacteria.</title>
        <authorList>
            <person name="Yabe S."/>
            <person name="Zheng Y."/>
            <person name="Wang C.M."/>
            <person name="Sakai Y."/>
            <person name="Abe K."/>
            <person name="Yokota A."/>
            <person name="Donadio S."/>
            <person name="Cavaletti L."/>
            <person name="Monciardini P."/>
        </authorList>
    </citation>
    <scope>NUCLEOTIDE SEQUENCE [LARGE SCALE GENOMIC DNA]</scope>
    <source>
        <strain evidence="1 2">SOSP1-9</strain>
    </source>
</reference>
<evidence type="ECO:0008006" key="3">
    <source>
        <dbReference type="Google" id="ProtNLM"/>
    </source>
</evidence>
<proteinExistence type="predicted"/>
<protein>
    <recommendedName>
        <fullName evidence="3">DUF4352 domain-containing protein</fullName>
    </recommendedName>
</protein>
<name>A0ABQ3VGA4_9CHLR</name>
<sequence length="293" mass="31486">MIGIALLVLALVIILGVALYFVLPLLGIGKASQSTISTTDLQTTINYAGTDITLQNVQQANNFLDDPMTHSDGMLRVHVQETNKGKNPTTLLYPNIAHVLLPGGKEVSLLYATNNPTLAAGETQTTSLDFAVPASIKANKIILRLGATNEARMDIPLQPHADVSKYATKSIDINKTASYFSLNYQVTQATTQWSLDGQQAPKGMRYLTLTFKIDNPLLQSVIAGSPFDYMQVKAGTQTVSPQQANVPITFASHVQGQDGSAVFLVPQDTTTMTLLLSTKDGDGFDPGTVNFTI</sequence>
<evidence type="ECO:0000313" key="1">
    <source>
        <dbReference type="EMBL" id="GHO84151.1"/>
    </source>
</evidence>